<accession>A0A356LHT0</accession>
<protein>
    <recommendedName>
        <fullName evidence="4">Carboxypeptidase regulatory-like domain-containing protein</fullName>
    </recommendedName>
</protein>
<reference evidence="2 3" key="1">
    <citation type="journal article" date="2018" name="Nat. Biotechnol.">
        <title>A standardized bacterial taxonomy based on genome phylogeny substantially revises the tree of life.</title>
        <authorList>
            <person name="Parks D.H."/>
            <person name="Chuvochina M."/>
            <person name="Waite D.W."/>
            <person name="Rinke C."/>
            <person name="Skarshewski A."/>
            <person name="Chaumeil P.A."/>
            <person name="Hugenholtz P."/>
        </authorList>
    </citation>
    <scope>NUCLEOTIDE SEQUENCE [LARGE SCALE GENOMIC DNA]</scope>
    <source>
        <strain evidence="2">UBA10707</strain>
    </source>
</reference>
<proteinExistence type="predicted"/>
<name>A0A356LHT0_9BURK</name>
<keyword evidence="1" id="KW-0732">Signal</keyword>
<dbReference type="Proteomes" id="UP000264036">
    <property type="component" value="Unassembled WGS sequence"/>
</dbReference>
<evidence type="ECO:0008006" key="4">
    <source>
        <dbReference type="Google" id="ProtNLM"/>
    </source>
</evidence>
<gene>
    <name evidence="2" type="ORF">DD666_14005</name>
</gene>
<dbReference type="SUPFAM" id="SSF117074">
    <property type="entry name" value="Hypothetical protein PA1324"/>
    <property type="match status" value="1"/>
</dbReference>
<evidence type="ECO:0000313" key="2">
    <source>
        <dbReference type="EMBL" id="HBP30517.1"/>
    </source>
</evidence>
<feature type="signal peptide" evidence="1">
    <location>
        <begin position="1"/>
        <end position="18"/>
    </location>
</feature>
<evidence type="ECO:0000256" key="1">
    <source>
        <dbReference type="SAM" id="SignalP"/>
    </source>
</evidence>
<feature type="chain" id="PRO_5016751447" description="Carboxypeptidase regulatory-like domain-containing protein" evidence="1">
    <location>
        <begin position="19"/>
        <end position="187"/>
    </location>
</feature>
<comment type="caution">
    <text evidence="2">The sequence shown here is derived from an EMBL/GenBank/DDBJ whole genome shotgun (WGS) entry which is preliminary data.</text>
</comment>
<dbReference type="AlphaFoldDB" id="A0A356LHT0"/>
<dbReference type="EMBL" id="DOEK01000029">
    <property type="protein sequence ID" value="HBP30517.1"/>
    <property type="molecule type" value="Genomic_DNA"/>
</dbReference>
<organism evidence="2 3">
    <name type="scientific">Advenella kashmirensis</name>
    <dbReference type="NCBI Taxonomy" id="310575"/>
    <lineage>
        <taxon>Bacteria</taxon>
        <taxon>Pseudomonadati</taxon>
        <taxon>Pseudomonadota</taxon>
        <taxon>Betaproteobacteria</taxon>
        <taxon>Burkholderiales</taxon>
        <taxon>Alcaligenaceae</taxon>
    </lineage>
</organism>
<sequence length="187" mass="20388">MSRSTKVLLAIIAAAVLAGCSSTKTGRDRSISHSPREQVVRIEYDESAYALPIGQPTMLVGRAFIYDAINGGERSGGNVDVVLNPVSAMSEQWFNVVCRRGNVLAGKADPRYAARAYASKTNSFGQFAFTNVPSGEYYLTTRLYWMDTKPFSGAVQYGGLLAKKVRLVPGTNTINLSDSDKCRGYFH</sequence>
<dbReference type="PROSITE" id="PS51257">
    <property type="entry name" value="PROKAR_LIPOPROTEIN"/>
    <property type="match status" value="1"/>
</dbReference>
<evidence type="ECO:0000313" key="3">
    <source>
        <dbReference type="Proteomes" id="UP000264036"/>
    </source>
</evidence>